<feature type="signal peptide" evidence="1">
    <location>
        <begin position="1"/>
        <end position="21"/>
    </location>
</feature>
<keyword evidence="1" id="KW-0732">Signal</keyword>
<proteinExistence type="predicted"/>
<feature type="chain" id="PRO_5020563966" evidence="1">
    <location>
        <begin position="22"/>
        <end position="341"/>
    </location>
</feature>
<dbReference type="Proteomes" id="UP000294547">
    <property type="component" value="Unassembled WGS sequence"/>
</dbReference>
<name>A0A4R6RJR8_9HYPH</name>
<comment type="caution">
    <text evidence="2">The sequence shown here is derived from an EMBL/GenBank/DDBJ whole genome shotgun (WGS) entry which is preliminary data.</text>
</comment>
<dbReference type="EMBL" id="SNXY01000006">
    <property type="protein sequence ID" value="TDP86881.1"/>
    <property type="molecule type" value="Genomic_DNA"/>
</dbReference>
<reference evidence="2 3" key="1">
    <citation type="submission" date="2019-03" db="EMBL/GenBank/DDBJ databases">
        <title>Genomic Encyclopedia of Type Strains, Phase IV (KMG-IV): sequencing the most valuable type-strain genomes for metagenomic binning, comparative biology and taxonomic classification.</title>
        <authorList>
            <person name="Goeker M."/>
        </authorList>
    </citation>
    <scope>NUCLEOTIDE SEQUENCE [LARGE SCALE GENOMIC DNA]</scope>
    <source>
        <strain evidence="2 3">DSM 102969</strain>
    </source>
</reference>
<gene>
    <name evidence="2" type="ORF">EDD54_0765</name>
</gene>
<dbReference type="AlphaFoldDB" id="A0A4R6RJR8"/>
<protein>
    <submittedName>
        <fullName evidence="2">Uncharacterized protein</fullName>
    </submittedName>
</protein>
<keyword evidence="3" id="KW-1185">Reference proteome</keyword>
<sequence>MFRCLAAALAAILMATTFAAAAWKPLARAIDRGYISVPSCANLADGTLLCGGRKYDGDIQWLKFSGGVWTRLNETTPYLSLTRPECVGTPSAGTPVNCVFNSGAGLLVVAGYDRSGDRFRLLSRFDRPVMSDIGCATVPDQRPGVPFCSYRNADGNLDNLVDGTRRPIHSAPSCTNDGDGNVVCVALGDKKNVLAFRYRGGLWRVADIGGTGTTLPTCTTLSLGDQVYCTVRGLDLKIWHTRFQGGDWNATRWLPWSPLSGEIAARPSCAGIGENAIACAVTGARDNAVYVYSFQGAWTPLASLGVGPGYVGEPSCTHLSPGRAVCMILGVDTRIYYTVGP</sequence>
<dbReference type="RefSeq" id="WP_126536426.1">
    <property type="nucleotide sequence ID" value="NZ_BSPM01000008.1"/>
</dbReference>
<evidence type="ECO:0000256" key="1">
    <source>
        <dbReference type="SAM" id="SignalP"/>
    </source>
</evidence>
<organism evidence="2 3">
    <name type="scientific">Oharaeibacter diazotrophicus</name>
    <dbReference type="NCBI Taxonomy" id="1920512"/>
    <lineage>
        <taxon>Bacteria</taxon>
        <taxon>Pseudomonadati</taxon>
        <taxon>Pseudomonadota</taxon>
        <taxon>Alphaproteobacteria</taxon>
        <taxon>Hyphomicrobiales</taxon>
        <taxon>Pleomorphomonadaceae</taxon>
        <taxon>Oharaeibacter</taxon>
    </lineage>
</organism>
<evidence type="ECO:0000313" key="2">
    <source>
        <dbReference type="EMBL" id="TDP86881.1"/>
    </source>
</evidence>
<dbReference type="SUPFAM" id="SSF89372">
    <property type="entry name" value="Fucose-specific lectin"/>
    <property type="match status" value="1"/>
</dbReference>
<accession>A0A4R6RJR8</accession>
<evidence type="ECO:0000313" key="3">
    <source>
        <dbReference type="Proteomes" id="UP000294547"/>
    </source>
</evidence>